<dbReference type="Proteomes" id="UP000035462">
    <property type="component" value="Unassembled WGS sequence"/>
</dbReference>
<evidence type="ECO:0000313" key="2">
    <source>
        <dbReference type="Proteomes" id="UP000035462"/>
    </source>
</evidence>
<organism evidence="1 2">
    <name type="scientific">Aliarcobacter butzleri L352</name>
    <dbReference type="NCBI Taxonomy" id="1447260"/>
    <lineage>
        <taxon>Bacteria</taxon>
        <taxon>Pseudomonadati</taxon>
        <taxon>Campylobacterota</taxon>
        <taxon>Epsilonproteobacteria</taxon>
        <taxon>Campylobacterales</taxon>
        <taxon>Arcobacteraceae</taxon>
        <taxon>Aliarcobacter</taxon>
    </lineage>
</organism>
<proteinExistence type="predicted"/>
<gene>
    <name evidence="1" type="ORF">AF77_04455</name>
</gene>
<dbReference type="AlphaFoldDB" id="A0A837JCP3"/>
<protein>
    <submittedName>
        <fullName evidence="1">Uncharacterized protein</fullName>
    </submittedName>
</protein>
<comment type="caution">
    <text evidence="1">The sequence shown here is derived from an EMBL/GenBank/DDBJ whole genome shotgun (WGS) entry which is preliminary data.</text>
</comment>
<reference evidence="1 2" key="1">
    <citation type="submission" date="2014-01" db="EMBL/GenBank/DDBJ databases">
        <title>Development of a Comparative Genomic Fingerprinting Assay for High Resolution Genotyping of Arcobacter butzleri.</title>
        <authorList>
            <person name="Webb A.L."/>
            <person name="Inglis G.D."/>
            <person name="Kruczkiewicz P."/>
            <person name="Selinger L.B."/>
            <person name="Taboada E.N."/>
        </authorList>
    </citation>
    <scope>NUCLEOTIDE SEQUENCE [LARGE SCALE GENOMIC DNA]</scope>
    <source>
        <strain evidence="1 2">L352</strain>
    </source>
</reference>
<accession>A0A837JCP3</accession>
<evidence type="ECO:0000313" key="1">
    <source>
        <dbReference type="EMBL" id="KLE05538.1"/>
    </source>
</evidence>
<sequence>MSYDKYCWEDTQERDEIRINKEINKIFVFPTAYKKLKDASSAKVQESNIHIDFKAFGYESDGRE</sequence>
<name>A0A837JCP3_9BACT</name>
<dbReference type="EMBL" id="JAIT01000029">
    <property type="protein sequence ID" value="KLE05538.1"/>
    <property type="molecule type" value="Genomic_DNA"/>
</dbReference>
<dbReference type="RefSeq" id="WP_046994685.1">
    <property type="nucleotide sequence ID" value="NZ_JAIT01000029.1"/>
</dbReference>